<evidence type="ECO:0000256" key="4">
    <source>
        <dbReference type="ARBA" id="ARBA00022801"/>
    </source>
</evidence>
<comment type="subcellular location">
    <subcellularLocation>
        <location evidence="1">Membrane</location>
        <topology evidence="1">Multi-pass membrane protein</topology>
    </subcellularLocation>
</comment>
<gene>
    <name evidence="9" type="ORF">JIN78_06615</name>
</gene>
<evidence type="ECO:0000313" key="9">
    <source>
        <dbReference type="EMBL" id="MBK1833730.1"/>
    </source>
</evidence>
<dbReference type="GO" id="GO:0016020">
    <property type="term" value="C:membrane"/>
    <property type="evidence" value="ECO:0007669"/>
    <property type="project" value="UniProtKB-SubCell"/>
</dbReference>
<organism evidence="9 10">
    <name type="scientific">Roseibacillus ishigakijimensis</name>
    <dbReference type="NCBI Taxonomy" id="454146"/>
    <lineage>
        <taxon>Bacteria</taxon>
        <taxon>Pseudomonadati</taxon>
        <taxon>Verrucomicrobiota</taxon>
        <taxon>Verrucomicrobiia</taxon>
        <taxon>Verrucomicrobiales</taxon>
        <taxon>Verrucomicrobiaceae</taxon>
        <taxon>Roseibacillus</taxon>
    </lineage>
</organism>
<dbReference type="Gene3D" id="1.20.1540.10">
    <property type="entry name" value="Rhomboid-like"/>
    <property type="match status" value="1"/>
</dbReference>
<comment type="caution">
    <text evidence="9">The sequence shown here is derived from an EMBL/GenBank/DDBJ whole genome shotgun (WGS) entry which is preliminary data.</text>
</comment>
<evidence type="ECO:0000256" key="5">
    <source>
        <dbReference type="ARBA" id="ARBA00022989"/>
    </source>
</evidence>
<dbReference type="GO" id="GO:0006508">
    <property type="term" value="P:proteolysis"/>
    <property type="evidence" value="ECO:0007669"/>
    <property type="project" value="UniProtKB-KW"/>
</dbReference>
<dbReference type="SUPFAM" id="SSF144091">
    <property type="entry name" value="Rhomboid-like"/>
    <property type="match status" value="1"/>
</dbReference>
<dbReference type="EMBL" id="JAENIO010000012">
    <property type="protein sequence ID" value="MBK1833730.1"/>
    <property type="molecule type" value="Genomic_DNA"/>
</dbReference>
<feature type="transmembrane region" description="Helical" evidence="7">
    <location>
        <begin position="162"/>
        <end position="180"/>
    </location>
</feature>
<dbReference type="InterPro" id="IPR022764">
    <property type="entry name" value="Peptidase_S54_rhomboid_dom"/>
</dbReference>
<accession>A0A934RT59</accession>
<proteinExistence type="inferred from homology"/>
<feature type="transmembrane region" description="Helical" evidence="7">
    <location>
        <begin position="122"/>
        <end position="141"/>
    </location>
</feature>
<keyword evidence="10" id="KW-1185">Reference proteome</keyword>
<keyword evidence="9" id="KW-0645">Protease</keyword>
<keyword evidence="5 7" id="KW-1133">Transmembrane helix</keyword>
<dbReference type="InterPro" id="IPR035952">
    <property type="entry name" value="Rhomboid-like_sf"/>
</dbReference>
<evidence type="ECO:0000313" key="10">
    <source>
        <dbReference type="Proteomes" id="UP000604083"/>
    </source>
</evidence>
<feature type="transmembrane region" description="Helical" evidence="7">
    <location>
        <begin position="72"/>
        <end position="90"/>
    </location>
</feature>
<feature type="transmembrane region" description="Helical" evidence="7">
    <location>
        <begin position="97"/>
        <end position="116"/>
    </location>
</feature>
<dbReference type="AlphaFoldDB" id="A0A934RT59"/>
<evidence type="ECO:0000256" key="3">
    <source>
        <dbReference type="ARBA" id="ARBA00022692"/>
    </source>
</evidence>
<dbReference type="InterPro" id="IPR050925">
    <property type="entry name" value="Rhomboid_protease_S54"/>
</dbReference>
<evidence type="ECO:0000256" key="2">
    <source>
        <dbReference type="ARBA" id="ARBA00009045"/>
    </source>
</evidence>
<dbReference type="PANTHER" id="PTHR43731:SF14">
    <property type="entry name" value="PRESENILIN-ASSOCIATED RHOMBOID-LIKE PROTEIN, MITOCHONDRIAL"/>
    <property type="match status" value="1"/>
</dbReference>
<evidence type="ECO:0000256" key="7">
    <source>
        <dbReference type="SAM" id="Phobius"/>
    </source>
</evidence>
<comment type="similarity">
    <text evidence="2">Belongs to the peptidase S54 family.</text>
</comment>
<feature type="domain" description="Peptidase S54 rhomboid" evidence="8">
    <location>
        <begin position="59"/>
        <end position="205"/>
    </location>
</feature>
<name>A0A934RT59_9BACT</name>
<evidence type="ECO:0000256" key="6">
    <source>
        <dbReference type="ARBA" id="ARBA00023136"/>
    </source>
</evidence>
<dbReference type="PANTHER" id="PTHR43731">
    <property type="entry name" value="RHOMBOID PROTEASE"/>
    <property type="match status" value="1"/>
</dbReference>
<keyword evidence="4" id="KW-0378">Hydrolase</keyword>
<keyword evidence="3 7" id="KW-0812">Transmembrane</keyword>
<dbReference type="RefSeq" id="WP_200391165.1">
    <property type="nucleotide sequence ID" value="NZ_JAENIO010000012.1"/>
</dbReference>
<dbReference type="GO" id="GO:0004252">
    <property type="term" value="F:serine-type endopeptidase activity"/>
    <property type="evidence" value="ECO:0007669"/>
    <property type="project" value="InterPro"/>
</dbReference>
<reference evidence="9" key="1">
    <citation type="submission" date="2021-01" db="EMBL/GenBank/DDBJ databases">
        <title>Modified the classification status of verrucomicrobia.</title>
        <authorList>
            <person name="Feng X."/>
        </authorList>
    </citation>
    <scope>NUCLEOTIDE SEQUENCE</scope>
    <source>
        <strain evidence="9">KCTC 12986</strain>
    </source>
</reference>
<keyword evidence="6 7" id="KW-0472">Membrane</keyword>
<evidence type="ECO:0000259" key="8">
    <source>
        <dbReference type="Pfam" id="PF01694"/>
    </source>
</evidence>
<feature type="transmembrane region" description="Helical" evidence="7">
    <location>
        <begin position="186"/>
        <end position="206"/>
    </location>
</feature>
<sequence>MPLPHRLLLLLIFAMLLIFVGQRFSPNSLVAYMAVPAEVTASWEALRDGQAGQAEARAFTTLLSAAFLHADWDHLFFNMLFLWVFAGLVGELLGGRWLLAIFLLSAVGGSLGDVLSRPESTIPLLGASGAVMGFEGAYLGLAVRWQLPWPQIWPIAHPIPPLRLALVAVGGYILDIMGMVGPATGIAHGAHLGGFLVGLVLTSLIAPAPRHIS</sequence>
<dbReference type="Proteomes" id="UP000604083">
    <property type="component" value="Unassembled WGS sequence"/>
</dbReference>
<evidence type="ECO:0000256" key="1">
    <source>
        <dbReference type="ARBA" id="ARBA00004141"/>
    </source>
</evidence>
<dbReference type="Pfam" id="PF01694">
    <property type="entry name" value="Rhomboid"/>
    <property type="match status" value="1"/>
</dbReference>
<protein>
    <submittedName>
        <fullName evidence="9">Rhomboid family intramembrane serine protease</fullName>
    </submittedName>
</protein>